<organism evidence="2 3">
    <name type="scientific">Mycolicibacterium porcinum</name>
    <dbReference type="NCBI Taxonomy" id="39693"/>
    <lineage>
        <taxon>Bacteria</taxon>
        <taxon>Bacillati</taxon>
        <taxon>Actinomycetota</taxon>
        <taxon>Actinomycetes</taxon>
        <taxon>Mycobacteriales</taxon>
        <taxon>Mycobacteriaceae</taxon>
        <taxon>Mycolicibacterium</taxon>
    </lineage>
</organism>
<dbReference type="InterPro" id="IPR036291">
    <property type="entry name" value="NAD(P)-bd_dom_sf"/>
</dbReference>
<dbReference type="AlphaFoldDB" id="A0AAW5T1R4"/>
<dbReference type="RefSeq" id="WP_036446896.1">
    <property type="nucleotide sequence ID" value="NZ_JACKVC010000010.1"/>
</dbReference>
<sequence length="212" mass="22679">MRYTVFGATGGIGSLIVDQLLSAGHDVTVYVRTPSKLGLTHERLTVIAGELSDHDGLRKAVNGADGVISALGPSLDRRVGGSALSDGTRAIVAAMQAGESRRLIGMATPSVKDPRDRPTLRGRLIPVMARVLFPNSLAEIIAMTKAITDSDLDWTVVRFIRPTDKPAKGTVRSGFLGVDKVGWTMTRADIAAFITAQLEDTRYIRALPLISN</sequence>
<dbReference type="GO" id="GO:0042602">
    <property type="term" value="F:riboflavin reductase (NADPH) activity"/>
    <property type="evidence" value="ECO:0007669"/>
    <property type="project" value="TreeGrafter"/>
</dbReference>
<dbReference type="SUPFAM" id="SSF51735">
    <property type="entry name" value="NAD(P)-binding Rossmann-fold domains"/>
    <property type="match status" value="1"/>
</dbReference>
<evidence type="ECO:0000313" key="3">
    <source>
        <dbReference type="Proteomes" id="UP001141659"/>
    </source>
</evidence>
<dbReference type="PANTHER" id="PTHR43355">
    <property type="entry name" value="FLAVIN REDUCTASE (NADPH)"/>
    <property type="match status" value="1"/>
</dbReference>
<dbReference type="PANTHER" id="PTHR43355:SF2">
    <property type="entry name" value="FLAVIN REDUCTASE (NADPH)"/>
    <property type="match status" value="1"/>
</dbReference>
<comment type="caution">
    <text evidence="2">The sequence shown here is derived from an EMBL/GenBank/DDBJ whole genome shotgun (WGS) entry which is preliminary data.</text>
</comment>
<name>A0AAW5T1R4_9MYCO</name>
<dbReference type="InterPro" id="IPR051606">
    <property type="entry name" value="Polyketide_Oxido-like"/>
</dbReference>
<dbReference type="Gene3D" id="3.40.50.720">
    <property type="entry name" value="NAD(P)-binding Rossmann-like Domain"/>
    <property type="match status" value="1"/>
</dbReference>
<accession>A0AAW5T1R4</accession>
<evidence type="ECO:0000259" key="1">
    <source>
        <dbReference type="Pfam" id="PF13460"/>
    </source>
</evidence>
<dbReference type="EMBL" id="JACKVC010000010">
    <property type="protein sequence ID" value="MCV7388080.1"/>
    <property type="molecule type" value="Genomic_DNA"/>
</dbReference>
<reference evidence="2" key="1">
    <citation type="submission" date="2020-07" db="EMBL/GenBank/DDBJ databases">
        <authorList>
            <person name="Pettersson B.M.F."/>
            <person name="Behra P.R.K."/>
            <person name="Ramesh M."/>
            <person name="Das S."/>
            <person name="Dasgupta S."/>
            <person name="Kirsebom L.A."/>
        </authorList>
    </citation>
    <scope>NUCLEOTIDE SEQUENCE</scope>
    <source>
        <strain evidence="2">DSM 44242</strain>
    </source>
</reference>
<dbReference type="GO" id="GO:0004074">
    <property type="term" value="F:biliverdin reductase [NAD(P)H] activity"/>
    <property type="evidence" value="ECO:0007669"/>
    <property type="project" value="TreeGrafter"/>
</dbReference>
<proteinExistence type="predicted"/>
<dbReference type="Proteomes" id="UP001141659">
    <property type="component" value="Unassembled WGS sequence"/>
</dbReference>
<dbReference type="InterPro" id="IPR016040">
    <property type="entry name" value="NAD(P)-bd_dom"/>
</dbReference>
<evidence type="ECO:0000313" key="2">
    <source>
        <dbReference type="EMBL" id="MCV7388080.1"/>
    </source>
</evidence>
<feature type="domain" description="NAD(P)-binding" evidence="1">
    <location>
        <begin position="7"/>
        <end position="200"/>
    </location>
</feature>
<reference evidence="2" key="2">
    <citation type="journal article" date="2022" name="BMC Genomics">
        <title>Comparative genome analysis of mycobacteria focusing on tRNA and non-coding RNA.</title>
        <authorList>
            <person name="Behra P.R.K."/>
            <person name="Pettersson B.M.F."/>
            <person name="Ramesh M."/>
            <person name="Das S."/>
            <person name="Dasgupta S."/>
            <person name="Kirsebom L.A."/>
        </authorList>
    </citation>
    <scope>NUCLEOTIDE SEQUENCE</scope>
    <source>
        <strain evidence="2">DSM 44242</strain>
    </source>
</reference>
<gene>
    <name evidence="2" type="ORF">H5P34_08480</name>
</gene>
<protein>
    <submittedName>
        <fullName evidence="2">NAD(P)H-binding protein</fullName>
    </submittedName>
</protein>
<dbReference type="Pfam" id="PF13460">
    <property type="entry name" value="NAD_binding_10"/>
    <property type="match status" value="1"/>
</dbReference>